<evidence type="ECO:0000313" key="11">
    <source>
        <dbReference type="Proteomes" id="UP000198923"/>
    </source>
</evidence>
<dbReference type="Gene3D" id="1.10.510.10">
    <property type="entry name" value="Transferase(Phosphotransferase) domain 1"/>
    <property type="match status" value="1"/>
</dbReference>
<keyword evidence="6 7" id="KW-0067">ATP-binding</keyword>
<dbReference type="EMBL" id="FNCN01000003">
    <property type="protein sequence ID" value="SDG32185.1"/>
    <property type="molecule type" value="Genomic_DNA"/>
</dbReference>
<dbReference type="AlphaFoldDB" id="A0A1G7TA95"/>
<keyword evidence="5 10" id="KW-0418">Kinase</keyword>
<feature type="region of interest" description="Disordered" evidence="8">
    <location>
        <begin position="332"/>
        <end position="375"/>
    </location>
</feature>
<keyword evidence="11" id="KW-1185">Reference proteome</keyword>
<dbReference type="PANTHER" id="PTHR43289">
    <property type="entry name" value="MITOGEN-ACTIVATED PROTEIN KINASE KINASE KINASE 20-RELATED"/>
    <property type="match status" value="1"/>
</dbReference>
<dbReference type="PROSITE" id="PS00108">
    <property type="entry name" value="PROTEIN_KINASE_ST"/>
    <property type="match status" value="1"/>
</dbReference>
<dbReference type="STRING" id="504805.SAMN05421505_103179"/>
<dbReference type="EC" id="2.7.11.1" evidence="1"/>
<dbReference type="Proteomes" id="UP000198923">
    <property type="component" value="Unassembled WGS sequence"/>
</dbReference>
<dbReference type="Pfam" id="PF00069">
    <property type="entry name" value="Pkinase"/>
    <property type="match status" value="1"/>
</dbReference>
<evidence type="ECO:0000256" key="2">
    <source>
        <dbReference type="ARBA" id="ARBA00022527"/>
    </source>
</evidence>
<dbReference type="Gene3D" id="3.30.200.20">
    <property type="entry name" value="Phosphorylase Kinase, domain 1"/>
    <property type="match status" value="1"/>
</dbReference>
<feature type="compositionally biased region" description="Low complexity" evidence="8">
    <location>
        <begin position="336"/>
        <end position="375"/>
    </location>
</feature>
<evidence type="ECO:0000256" key="1">
    <source>
        <dbReference type="ARBA" id="ARBA00012513"/>
    </source>
</evidence>
<accession>A0A1G7TA95</accession>
<name>A0A1G7TA95_9ACTN</name>
<protein>
    <recommendedName>
        <fullName evidence="1">non-specific serine/threonine protein kinase</fullName>
        <ecNumber evidence="1">2.7.11.1</ecNumber>
    </recommendedName>
</protein>
<keyword evidence="2 10" id="KW-0723">Serine/threonine-protein kinase</keyword>
<proteinExistence type="predicted"/>
<evidence type="ECO:0000256" key="8">
    <source>
        <dbReference type="SAM" id="MobiDB-lite"/>
    </source>
</evidence>
<evidence type="ECO:0000313" key="10">
    <source>
        <dbReference type="EMBL" id="SDG32185.1"/>
    </source>
</evidence>
<dbReference type="PROSITE" id="PS50011">
    <property type="entry name" value="PROTEIN_KINASE_DOM"/>
    <property type="match status" value="1"/>
</dbReference>
<dbReference type="CDD" id="cd14014">
    <property type="entry name" value="STKc_PknB_like"/>
    <property type="match status" value="1"/>
</dbReference>
<evidence type="ECO:0000256" key="5">
    <source>
        <dbReference type="ARBA" id="ARBA00022777"/>
    </source>
</evidence>
<dbReference type="SMART" id="SM00220">
    <property type="entry name" value="S_TKc"/>
    <property type="match status" value="1"/>
</dbReference>
<evidence type="ECO:0000256" key="4">
    <source>
        <dbReference type="ARBA" id="ARBA00022741"/>
    </source>
</evidence>
<feature type="domain" description="Protein kinase" evidence="9">
    <location>
        <begin position="14"/>
        <end position="268"/>
    </location>
</feature>
<evidence type="ECO:0000256" key="6">
    <source>
        <dbReference type="ARBA" id="ARBA00022840"/>
    </source>
</evidence>
<dbReference type="InterPro" id="IPR017441">
    <property type="entry name" value="Protein_kinase_ATP_BS"/>
</dbReference>
<gene>
    <name evidence="10" type="ORF">SAMN05421505_103179</name>
</gene>
<dbReference type="InterPro" id="IPR000719">
    <property type="entry name" value="Prot_kinase_dom"/>
</dbReference>
<sequence>MVSPDGQNLIARRYRLLRKLGQGGMGAVWEGHDALLDRQVAIKEVLLPAGLSGVERERQLQRTSREARTAAKINHSGIVAIYDVAEQDGRPWIIMELVKAPSLDRVVAETGSVPTWQTADIGRQVLSALMAAHAAGVLHRDVKPANILVTAEGRAVLTDFGIATVAGDSSLTQTGMLTGSPAFLAPERARGGETGPASDLWSLGATLYAAVIGRSPFERGETMATLSALLTEEPDFGRVPPALHPALKGMLERDPARRIGAEEADRLLAEVAAPEGERRSRGRSPGRGRGRRAAPKPGGGRLALIAASLVVLVGGGTTAILAMTSGADKQADASAKRPAAPSASPVAAGEQTSAAPATSAASPSVSPSPSRTLSPYKRYRSAAGWSVDAPRTWRGSVNEGYTQWVRRDGKARLGIEEINSYTGAMEILTDMEVTLKPQVDDYARGSMRNVAWRHGPAVEWDFTFTATGREGQSWLRPGVTYRELRRVLMGEDRALVLQWTVEKDAWVQQFPAARQVLRSLTPKG</sequence>
<dbReference type="InterPro" id="IPR008271">
    <property type="entry name" value="Ser/Thr_kinase_AS"/>
</dbReference>
<evidence type="ECO:0000259" key="9">
    <source>
        <dbReference type="PROSITE" id="PS50011"/>
    </source>
</evidence>
<feature type="binding site" evidence="7">
    <location>
        <position position="43"/>
    </location>
    <ligand>
        <name>ATP</name>
        <dbReference type="ChEBI" id="CHEBI:30616"/>
    </ligand>
</feature>
<dbReference type="PROSITE" id="PS00107">
    <property type="entry name" value="PROTEIN_KINASE_ATP"/>
    <property type="match status" value="1"/>
</dbReference>
<evidence type="ECO:0000256" key="3">
    <source>
        <dbReference type="ARBA" id="ARBA00022679"/>
    </source>
</evidence>
<dbReference type="InterPro" id="IPR011009">
    <property type="entry name" value="Kinase-like_dom_sf"/>
</dbReference>
<feature type="region of interest" description="Disordered" evidence="8">
    <location>
        <begin position="269"/>
        <end position="298"/>
    </location>
</feature>
<dbReference type="GO" id="GO:0004674">
    <property type="term" value="F:protein serine/threonine kinase activity"/>
    <property type="evidence" value="ECO:0007669"/>
    <property type="project" value="UniProtKB-KW"/>
</dbReference>
<organism evidence="10 11">
    <name type="scientific">Sinosporangium album</name>
    <dbReference type="NCBI Taxonomy" id="504805"/>
    <lineage>
        <taxon>Bacteria</taxon>
        <taxon>Bacillati</taxon>
        <taxon>Actinomycetota</taxon>
        <taxon>Actinomycetes</taxon>
        <taxon>Streptosporangiales</taxon>
        <taxon>Streptosporangiaceae</taxon>
        <taxon>Sinosporangium</taxon>
    </lineage>
</organism>
<keyword evidence="3" id="KW-0808">Transferase</keyword>
<feature type="compositionally biased region" description="Basic residues" evidence="8">
    <location>
        <begin position="280"/>
        <end position="294"/>
    </location>
</feature>
<evidence type="ECO:0000256" key="7">
    <source>
        <dbReference type="PROSITE-ProRule" id="PRU10141"/>
    </source>
</evidence>
<keyword evidence="4 7" id="KW-0547">Nucleotide-binding</keyword>
<dbReference type="PANTHER" id="PTHR43289:SF6">
    <property type="entry name" value="SERINE_THREONINE-PROTEIN KINASE NEKL-3"/>
    <property type="match status" value="1"/>
</dbReference>
<dbReference type="SUPFAM" id="SSF56112">
    <property type="entry name" value="Protein kinase-like (PK-like)"/>
    <property type="match status" value="1"/>
</dbReference>
<reference evidence="10 11" key="1">
    <citation type="submission" date="2016-10" db="EMBL/GenBank/DDBJ databases">
        <authorList>
            <person name="de Groot N.N."/>
        </authorList>
    </citation>
    <scope>NUCLEOTIDE SEQUENCE [LARGE SCALE GENOMIC DNA]</scope>
    <source>
        <strain evidence="10 11">CPCC 201354</strain>
    </source>
</reference>
<dbReference type="OrthoDB" id="3679634at2"/>
<dbReference type="RefSeq" id="WP_093168421.1">
    <property type="nucleotide sequence ID" value="NZ_FNCN01000003.1"/>
</dbReference>
<dbReference type="GO" id="GO:0005524">
    <property type="term" value="F:ATP binding"/>
    <property type="evidence" value="ECO:0007669"/>
    <property type="project" value="UniProtKB-UniRule"/>
</dbReference>